<gene>
    <name evidence="2" type="ORF">GCM10017044_04140</name>
</gene>
<dbReference type="EMBL" id="BNCI01000001">
    <property type="protein sequence ID" value="GHF13325.1"/>
    <property type="molecule type" value="Genomic_DNA"/>
</dbReference>
<feature type="transmembrane region" description="Helical" evidence="1">
    <location>
        <begin position="357"/>
        <end position="379"/>
    </location>
</feature>
<name>A0A919AK60_9PROT</name>
<evidence type="ECO:0000256" key="1">
    <source>
        <dbReference type="SAM" id="Phobius"/>
    </source>
</evidence>
<feature type="transmembrane region" description="Helical" evidence="1">
    <location>
        <begin position="264"/>
        <end position="287"/>
    </location>
</feature>
<protein>
    <submittedName>
        <fullName evidence="2">Short-chain dehydrogenase</fullName>
    </submittedName>
</protein>
<reference evidence="2" key="1">
    <citation type="journal article" date="2014" name="Int. J. Syst. Evol. Microbiol.">
        <title>Complete genome sequence of Corynebacterium casei LMG S-19264T (=DSM 44701T), isolated from a smear-ripened cheese.</title>
        <authorList>
            <consortium name="US DOE Joint Genome Institute (JGI-PGF)"/>
            <person name="Walter F."/>
            <person name="Albersmeier A."/>
            <person name="Kalinowski J."/>
            <person name="Ruckert C."/>
        </authorList>
    </citation>
    <scope>NUCLEOTIDE SEQUENCE</scope>
    <source>
        <strain evidence="2">KCTC 42590</strain>
    </source>
</reference>
<feature type="transmembrane region" description="Helical" evidence="1">
    <location>
        <begin position="140"/>
        <end position="158"/>
    </location>
</feature>
<keyword evidence="3" id="KW-1185">Reference proteome</keyword>
<organism evidence="2 3">
    <name type="scientific">Kordiimonas sediminis</name>
    <dbReference type="NCBI Taxonomy" id="1735581"/>
    <lineage>
        <taxon>Bacteria</taxon>
        <taxon>Pseudomonadati</taxon>
        <taxon>Pseudomonadota</taxon>
        <taxon>Alphaproteobacteria</taxon>
        <taxon>Kordiimonadales</taxon>
        <taxon>Kordiimonadaceae</taxon>
        <taxon>Kordiimonas</taxon>
    </lineage>
</organism>
<feature type="transmembrane region" description="Helical" evidence="1">
    <location>
        <begin position="86"/>
        <end position="103"/>
    </location>
</feature>
<dbReference type="RefSeq" id="WP_191249894.1">
    <property type="nucleotide sequence ID" value="NZ_BNCI01000001.1"/>
</dbReference>
<evidence type="ECO:0000313" key="2">
    <source>
        <dbReference type="EMBL" id="GHF13325.1"/>
    </source>
</evidence>
<dbReference type="Pfam" id="PF05940">
    <property type="entry name" value="NnrS"/>
    <property type="match status" value="1"/>
</dbReference>
<dbReference type="Proteomes" id="UP000630923">
    <property type="component" value="Unassembled WGS sequence"/>
</dbReference>
<accession>A0A919AK60</accession>
<dbReference type="AlphaFoldDB" id="A0A919AK60"/>
<feature type="transmembrane region" description="Helical" evidence="1">
    <location>
        <begin position="109"/>
        <end position="128"/>
    </location>
</feature>
<evidence type="ECO:0000313" key="3">
    <source>
        <dbReference type="Proteomes" id="UP000630923"/>
    </source>
</evidence>
<feature type="transmembrane region" description="Helical" evidence="1">
    <location>
        <begin position="20"/>
        <end position="39"/>
    </location>
</feature>
<sequence>MGTKTYTGPAILSFGFRPFFLLASLFAAGLVPFWVYMFIRGGDTAGPYTPLDWHVHEMIFGYLAAVITGFLLTAIPNWTGRLPVRGGPLLILVLLWLAGRAAMITPLPYMLAAWLDSLFLLAVAGVCIREIMAGKNWRNAPVSVIISLLAAANIAFHLEATGILGTNLAGTAAVALIVMLNALIGGRIVPSFTTNWLIKAGHKARPVPFNLYDKILLAVTALSLLAWILLPDTVMSGTLLLLAAIGHLVRLWRWKGWTTGTSAIVLVLHVAYLWLPLGLGLLGIGMILPDLAVPPTSGIHALTAGLMGMMPLAVMSRATLGHTGRPLAAGISGTAMYICAFAAAATRTLAPILVDHYQALLVISAILWCATFLLFVGIFGRMLWRPRLS</sequence>
<reference evidence="2" key="2">
    <citation type="submission" date="2020-09" db="EMBL/GenBank/DDBJ databases">
        <authorList>
            <person name="Sun Q."/>
            <person name="Kim S."/>
        </authorList>
    </citation>
    <scope>NUCLEOTIDE SEQUENCE</scope>
    <source>
        <strain evidence="2">KCTC 42590</strain>
    </source>
</reference>
<feature type="transmembrane region" description="Helical" evidence="1">
    <location>
        <begin position="299"/>
        <end position="320"/>
    </location>
</feature>
<dbReference type="InterPro" id="IPR010266">
    <property type="entry name" value="NnrS"/>
</dbReference>
<feature type="transmembrane region" description="Helical" evidence="1">
    <location>
        <begin position="170"/>
        <end position="190"/>
    </location>
</feature>
<proteinExistence type="predicted"/>
<comment type="caution">
    <text evidence="2">The sequence shown here is derived from an EMBL/GenBank/DDBJ whole genome shotgun (WGS) entry which is preliminary data.</text>
</comment>
<feature type="transmembrane region" description="Helical" evidence="1">
    <location>
        <begin position="235"/>
        <end position="252"/>
    </location>
</feature>
<feature type="transmembrane region" description="Helical" evidence="1">
    <location>
        <begin position="59"/>
        <end position="79"/>
    </location>
</feature>
<keyword evidence="1" id="KW-1133">Transmembrane helix</keyword>
<keyword evidence="1" id="KW-0472">Membrane</keyword>
<feature type="transmembrane region" description="Helical" evidence="1">
    <location>
        <begin position="211"/>
        <end position="229"/>
    </location>
</feature>
<feature type="transmembrane region" description="Helical" evidence="1">
    <location>
        <begin position="327"/>
        <end position="345"/>
    </location>
</feature>
<keyword evidence="1" id="KW-0812">Transmembrane</keyword>